<keyword evidence="2" id="KW-0472">Membrane</keyword>
<sequence>MAGRSLLAPLALAAAVAVTVFVGRRLLAQRRKRRGILVRDRSRRASTKPAVRAKWDEPTLEEHLKERGVEYGTMKIDHPDTPYLYYDKEADKPLTYVKGALPQSVDVHELQSKLGVLHLAQEAGDEHAPHSAAISQAVAAHEEKVSAFEAKRRAHYKAERTGGAD</sequence>
<gene>
    <name evidence="3" type="ORF">KFE25_014364</name>
</gene>
<keyword evidence="4" id="KW-1185">Reference proteome</keyword>
<protein>
    <submittedName>
        <fullName evidence="3">Uncharacterized protein</fullName>
    </submittedName>
</protein>
<dbReference type="EMBL" id="JAGTXO010000037">
    <property type="protein sequence ID" value="KAG8459801.1"/>
    <property type="molecule type" value="Genomic_DNA"/>
</dbReference>
<feature type="region of interest" description="Disordered" evidence="1">
    <location>
        <begin position="127"/>
        <end position="165"/>
    </location>
</feature>
<dbReference type="PANTHER" id="PTHR12398:SF20">
    <property type="entry name" value="PROTEIN PHOSPHATASE 1 REGULATORY INHIBITOR SUBUNIT 2"/>
    <property type="match status" value="1"/>
</dbReference>
<evidence type="ECO:0000256" key="2">
    <source>
        <dbReference type="SAM" id="Phobius"/>
    </source>
</evidence>
<organism evidence="3 4">
    <name type="scientific">Diacronema lutheri</name>
    <name type="common">Unicellular marine alga</name>
    <name type="synonym">Monochrysis lutheri</name>
    <dbReference type="NCBI Taxonomy" id="2081491"/>
    <lineage>
        <taxon>Eukaryota</taxon>
        <taxon>Haptista</taxon>
        <taxon>Haptophyta</taxon>
        <taxon>Pavlovophyceae</taxon>
        <taxon>Pavlovales</taxon>
        <taxon>Pavlovaceae</taxon>
        <taxon>Diacronema</taxon>
    </lineage>
</organism>
<dbReference type="PANTHER" id="PTHR12398">
    <property type="entry name" value="PROTEIN PHOSPHATASE INHIBITOR"/>
    <property type="match status" value="1"/>
</dbReference>
<keyword evidence="2" id="KW-1133">Transmembrane helix</keyword>
<feature type="transmembrane region" description="Helical" evidence="2">
    <location>
        <begin position="6"/>
        <end position="27"/>
    </location>
</feature>
<name>A0A8J6C657_DIALT</name>
<dbReference type="GO" id="GO:0009966">
    <property type="term" value="P:regulation of signal transduction"/>
    <property type="evidence" value="ECO:0007669"/>
    <property type="project" value="InterPro"/>
</dbReference>
<dbReference type="Pfam" id="PF04979">
    <property type="entry name" value="IPP-2"/>
    <property type="match status" value="1"/>
</dbReference>
<evidence type="ECO:0000256" key="1">
    <source>
        <dbReference type="SAM" id="MobiDB-lite"/>
    </source>
</evidence>
<dbReference type="OrthoDB" id="551302at2759"/>
<dbReference type="AlphaFoldDB" id="A0A8J6C657"/>
<dbReference type="Proteomes" id="UP000751190">
    <property type="component" value="Unassembled WGS sequence"/>
</dbReference>
<feature type="compositionally biased region" description="Basic and acidic residues" evidence="1">
    <location>
        <begin position="140"/>
        <end position="165"/>
    </location>
</feature>
<comment type="caution">
    <text evidence="3">The sequence shown here is derived from an EMBL/GenBank/DDBJ whole genome shotgun (WGS) entry which is preliminary data.</text>
</comment>
<proteinExistence type="predicted"/>
<accession>A0A8J6C657</accession>
<dbReference type="InterPro" id="IPR007062">
    <property type="entry name" value="PPI-2"/>
</dbReference>
<evidence type="ECO:0000313" key="3">
    <source>
        <dbReference type="EMBL" id="KAG8459801.1"/>
    </source>
</evidence>
<evidence type="ECO:0000313" key="4">
    <source>
        <dbReference type="Proteomes" id="UP000751190"/>
    </source>
</evidence>
<reference evidence="3" key="1">
    <citation type="submission" date="2021-05" db="EMBL/GenBank/DDBJ databases">
        <title>The genome of the haptophyte Pavlova lutheri (Diacronema luteri, Pavlovales) - a model for lipid biosynthesis in eukaryotic algae.</title>
        <authorList>
            <person name="Hulatt C.J."/>
            <person name="Posewitz M.C."/>
        </authorList>
    </citation>
    <scope>NUCLEOTIDE SEQUENCE</scope>
    <source>
        <strain evidence="3">NIVA-4/92</strain>
    </source>
</reference>
<keyword evidence="2" id="KW-0812">Transmembrane</keyword>
<dbReference type="GO" id="GO:0004864">
    <property type="term" value="F:protein phosphatase inhibitor activity"/>
    <property type="evidence" value="ECO:0007669"/>
    <property type="project" value="InterPro"/>
</dbReference>